<evidence type="ECO:0000313" key="2">
    <source>
        <dbReference type="Proteomes" id="UP000055048"/>
    </source>
</evidence>
<comment type="caution">
    <text evidence="1">The sequence shown here is derived from an EMBL/GenBank/DDBJ whole genome shotgun (WGS) entry which is preliminary data.</text>
</comment>
<reference evidence="1 2" key="1">
    <citation type="submission" date="2015-01" db="EMBL/GenBank/DDBJ databases">
        <title>Evolution of Trichinella species and genotypes.</title>
        <authorList>
            <person name="Korhonen P.K."/>
            <person name="Edoardo P."/>
            <person name="Giuseppe L.R."/>
            <person name="Gasser R.B."/>
        </authorList>
    </citation>
    <scope>NUCLEOTIDE SEQUENCE [LARGE SCALE GENOMIC DNA]</scope>
    <source>
        <strain evidence="1">ISS417</strain>
    </source>
</reference>
<gene>
    <name evidence="1" type="ORF">T05_2110</name>
</gene>
<dbReference type="Proteomes" id="UP000055048">
    <property type="component" value="Unassembled WGS sequence"/>
</dbReference>
<name>A0A0V0T9H1_9BILA</name>
<evidence type="ECO:0000313" key="1">
    <source>
        <dbReference type="EMBL" id="KRX35691.1"/>
    </source>
</evidence>
<keyword evidence="2" id="KW-1185">Reference proteome</keyword>
<dbReference type="AlphaFoldDB" id="A0A0V0T9H1"/>
<organism evidence="1 2">
    <name type="scientific">Trichinella murrelli</name>
    <dbReference type="NCBI Taxonomy" id="144512"/>
    <lineage>
        <taxon>Eukaryota</taxon>
        <taxon>Metazoa</taxon>
        <taxon>Ecdysozoa</taxon>
        <taxon>Nematoda</taxon>
        <taxon>Enoplea</taxon>
        <taxon>Dorylaimia</taxon>
        <taxon>Trichinellida</taxon>
        <taxon>Trichinellidae</taxon>
        <taxon>Trichinella</taxon>
    </lineage>
</organism>
<sequence>MLVMLFLGNSAVTVLKEKSESRNMPKTALSGPSDEILGKKWAANLAKKIVQKAIVKVHYFCILRSTRISAILNIMQGNLRHFTAVTLNVEPSLDHLR</sequence>
<proteinExistence type="predicted"/>
<accession>A0A0V0T9H1</accession>
<dbReference type="EMBL" id="JYDJ01000418">
    <property type="protein sequence ID" value="KRX35691.1"/>
    <property type="molecule type" value="Genomic_DNA"/>
</dbReference>
<protein>
    <submittedName>
        <fullName evidence="1">Uncharacterized protein</fullName>
    </submittedName>
</protein>